<keyword evidence="7 9" id="KW-0445">Lipid transport</keyword>
<sequence length="118" mass="13976">MSVVFTVYICQHGDIAIWTNSYVAYEDSRREIFSGVTQVSDKCSQGKNIQFLFVVTFTTFLFNCVEYDVLFANGRQIQENSWIIFLLIMAATFWVYRLIKVFCNILSYWEIRQFYIKA</sequence>
<dbReference type="GO" id="GO:0006869">
    <property type="term" value="P:lipid transport"/>
    <property type="evidence" value="ECO:0007669"/>
    <property type="project" value="UniProtKB-KW"/>
</dbReference>
<dbReference type="InterPro" id="IPR007241">
    <property type="entry name" value="Autophagy-rel_prot_9"/>
</dbReference>
<comment type="similarity">
    <text evidence="2 9">Belongs to the ATG9 family.</text>
</comment>
<evidence type="ECO:0000256" key="8">
    <source>
        <dbReference type="ARBA" id="ARBA00023136"/>
    </source>
</evidence>
<dbReference type="Proteomes" id="UP000824540">
    <property type="component" value="Unassembled WGS sequence"/>
</dbReference>
<feature type="transmembrane region" description="Helical" evidence="9">
    <location>
        <begin position="51"/>
        <end position="70"/>
    </location>
</feature>
<evidence type="ECO:0000256" key="2">
    <source>
        <dbReference type="ARBA" id="ARBA00006185"/>
    </source>
</evidence>
<evidence type="ECO:0000256" key="6">
    <source>
        <dbReference type="ARBA" id="ARBA00023006"/>
    </source>
</evidence>
<evidence type="ECO:0000256" key="9">
    <source>
        <dbReference type="RuleBase" id="RU364027"/>
    </source>
</evidence>
<dbReference type="GO" id="GO:0006914">
    <property type="term" value="P:autophagy"/>
    <property type="evidence" value="ECO:0007669"/>
    <property type="project" value="UniProtKB-KW"/>
</dbReference>
<dbReference type="Pfam" id="PF04109">
    <property type="entry name" value="ATG9"/>
    <property type="match status" value="1"/>
</dbReference>
<reference evidence="10" key="1">
    <citation type="thesis" date="2021" institute="BYU ScholarsArchive" country="Provo, UT, USA">
        <title>Applications of and Algorithms for Genome Assembly and Genomic Analyses with an Emphasis on Marine Teleosts.</title>
        <authorList>
            <person name="Pickett B.D."/>
        </authorList>
    </citation>
    <scope>NUCLEOTIDE SEQUENCE</scope>
    <source>
        <strain evidence="10">HI-2016</strain>
    </source>
</reference>
<keyword evidence="6 9" id="KW-0072">Autophagy</keyword>
<name>A0A8T2MMZ6_9TELE</name>
<evidence type="ECO:0000256" key="1">
    <source>
        <dbReference type="ARBA" id="ARBA00004511"/>
    </source>
</evidence>
<keyword evidence="3 9" id="KW-0813">Transport</keyword>
<keyword evidence="11" id="KW-1185">Reference proteome</keyword>
<evidence type="ECO:0000256" key="5">
    <source>
        <dbReference type="ARBA" id="ARBA00022989"/>
    </source>
</evidence>
<comment type="caution">
    <text evidence="9">Lacks conserved residue(s) required for the propagation of feature annotation.</text>
</comment>
<proteinExistence type="inferred from homology"/>
<gene>
    <name evidence="10" type="ORF">JZ751_005591</name>
</gene>
<evidence type="ECO:0000313" key="11">
    <source>
        <dbReference type="Proteomes" id="UP000824540"/>
    </source>
</evidence>
<evidence type="ECO:0000256" key="7">
    <source>
        <dbReference type="ARBA" id="ARBA00023055"/>
    </source>
</evidence>
<evidence type="ECO:0000313" key="10">
    <source>
        <dbReference type="EMBL" id="KAG9329355.1"/>
    </source>
</evidence>
<dbReference type="GO" id="GO:0034045">
    <property type="term" value="C:phagophore assembly site membrane"/>
    <property type="evidence" value="ECO:0007669"/>
    <property type="project" value="UniProtKB-SubCell"/>
</dbReference>
<feature type="transmembrane region" description="Helical" evidence="9">
    <location>
        <begin position="82"/>
        <end position="99"/>
    </location>
</feature>
<keyword evidence="8 9" id="KW-0472">Membrane</keyword>
<comment type="function">
    <text evidence="9">Phospholipid scramblase involved in autophagy. Cycles between the preautophagosomal structure/phagophore assembly site (PAS) and the cytoplasmic vesicle pool and supplies membrane for the growing autophagosome. Lipid scramblase activity plays a key role in preautophagosomal structure/phagophore assembly by distributing the phospholipids that arrive through ATG2 from the cytoplasmic to the luminal leaflet of the bilayer, thereby driving autophagosomal membrane expansion.</text>
</comment>
<comment type="subcellular location">
    <subcellularLocation>
        <location evidence="1 9">Preautophagosomal structure membrane</location>
        <topology evidence="1 9">Multi-pass membrane protein</topology>
    </subcellularLocation>
</comment>
<evidence type="ECO:0000256" key="4">
    <source>
        <dbReference type="ARBA" id="ARBA00022692"/>
    </source>
</evidence>
<accession>A0A8T2MMZ6</accession>
<dbReference type="EMBL" id="JAFBMS010001265">
    <property type="protein sequence ID" value="KAG9329355.1"/>
    <property type="molecule type" value="Genomic_DNA"/>
</dbReference>
<evidence type="ECO:0000256" key="3">
    <source>
        <dbReference type="ARBA" id="ARBA00022448"/>
    </source>
</evidence>
<organism evidence="10 11">
    <name type="scientific">Albula glossodonta</name>
    <name type="common">roundjaw bonefish</name>
    <dbReference type="NCBI Taxonomy" id="121402"/>
    <lineage>
        <taxon>Eukaryota</taxon>
        <taxon>Metazoa</taxon>
        <taxon>Chordata</taxon>
        <taxon>Craniata</taxon>
        <taxon>Vertebrata</taxon>
        <taxon>Euteleostomi</taxon>
        <taxon>Actinopterygii</taxon>
        <taxon>Neopterygii</taxon>
        <taxon>Teleostei</taxon>
        <taxon>Albuliformes</taxon>
        <taxon>Albulidae</taxon>
        <taxon>Albula</taxon>
    </lineage>
</organism>
<protein>
    <recommendedName>
        <fullName evidence="9">Autophagy-related protein 9</fullName>
    </recommendedName>
</protein>
<dbReference type="AlphaFoldDB" id="A0A8T2MMZ6"/>
<dbReference type="OrthoDB" id="2020634at2759"/>
<keyword evidence="4 9" id="KW-0812">Transmembrane</keyword>
<comment type="caution">
    <text evidence="10">The sequence shown here is derived from an EMBL/GenBank/DDBJ whole genome shotgun (WGS) entry which is preliminary data.</text>
</comment>
<keyword evidence="5 9" id="KW-1133">Transmembrane helix</keyword>